<dbReference type="Proteomes" id="UP000306855">
    <property type="component" value="Unassembled WGS sequence"/>
</dbReference>
<name>A0A4S2ECF7_9LACO</name>
<evidence type="ECO:0000313" key="7">
    <source>
        <dbReference type="EMBL" id="QIA89308.1"/>
    </source>
</evidence>
<dbReference type="Proteomes" id="UP000463931">
    <property type="component" value="Chromosome"/>
</dbReference>
<dbReference type="InterPro" id="IPR027417">
    <property type="entry name" value="P-loop_NTPase"/>
</dbReference>
<dbReference type="PANTHER" id="PTHR10513">
    <property type="entry name" value="DEOXYNUCLEOSIDE KINASE"/>
    <property type="match status" value="1"/>
</dbReference>
<keyword evidence="4" id="KW-0067">ATP-binding</keyword>
<keyword evidence="9" id="KW-0418">Kinase</keyword>
<organism evidence="9 11">
    <name type="scientific">Ligilactobacillus murinus</name>
    <dbReference type="NCBI Taxonomy" id="1622"/>
    <lineage>
        <taxon>Bacteria</taxon>
        <taxon>Bacillati</taxon>
        <taxon>Bacillota</taxon>
        <taxon>Bacilli</taxon>
        <taxon>Lactobacillales</taxon>
        <taxon>Lactobacillaceae</taxon>
        <taxon>Ligilactobacillus</taxon>
    </lineage>
</organism>
<reference evidence="7 12" key="2">
    <citation type="journal article" date="2019" name="Nat. Med.">
        <title>Preventing dysbiosis of the neonatal mouse intestinal microbiome protects against late-onset sepsis.</title>
        <authorList>
            <person name="Singer J.R."/>
            <person name="Blosser E.G."/>
            <person name="Zindl C.L."/>
            <person name="Silberger D.J."/>
            <person name="Conlan S."/>
            <person name="Laufer V.A."/>
            <person name="DiToro D."/>
            <person name="Deming C."/>
            <person name="Kumar R."/>
            <person name="Morrow C.D."/>
            <person name="Segre J.A."/>
            <person name="Gray M.J."/>
            <person name="Randolph D.A."/>
            <person name="Weaver C.T."/>
        </authorList>
    </citation>
    <scope>NUCLEOTIDE SEQUENCE [LARGE SCALE GENOMIC DNA]</scope>
    <source>
        <strain evidence="7 12">V10</strain>
    </source>
</reference>
<dbReference type="InterPro" id="IPR002624">
    <property type="entry name" value="DCK/DGK"/>
</dbReference>
<keyword evidence="4" id="KW-0547">Nucleotide-binding</keyword>
<evidence type="ECO:0000259" key="6">
    <source>
        <dbReference type="Pfam" id="PF01712"/>
    </source>
</evidence>
<dbReference type="EMBL" id="SRYK01000063">
    <property type="protein sequence ID" value="TGY53328.1"/>
    <property type="molecule type" value="Genomic_DNA"/>
</dbReference>
<dbReference type="Pfam" id="PF01712">
    <property type="entry name" value="dNK"/>
    <property type="match status" value="1"/>
</dbReference>
<proteinExistence type="inferred from homology"/>
<reference evidence="9 11" key="3">
    <citation type="submission" date="2019-04" db="EMBL/GenBank/DDBJ databases">
        <title>Microbes associate with the intestines of laboratory mice.</title>
        <authorList>
            <person name="Navarre W."/>
            <person name="Wong E."/>
            <person name="Huang K."/>
            <person name="Tropini C."/>
            <person name="Ng K."/>
            <person name="Yu B."/>
        </authorList>
    </citation>
    <scope>NUCLEOTIDE SEQUENCE [LARGE SCALE GENOMIC DNA]</scope>
    <source>
        <strain evidence="9 11">NM26_J9</strain>
    </source>
</reference>
<evidence type="ECO:0000256" key="4">
    <source>
        <dbReference type="PIRSR" id="PIRSR000705-3"/>
    </source>
</evidence>
<dbReference type="PANTHER" id="PTHR10513:SF35">
    <property type="entry name" value="DEOXYADENOSINE KINASE"/>
    <property type="match status" value="1"/>
</dbReference>
<dbReference type="Gene3D" id="3.40.50.300">
    <property type="entry name" value="P-loop containing nucleotide triphosphate hydrolases"/>
    <property type="match status" value="1"/>
</dbReference>
<feature type="coiled-coil region" evidence="5">
    <location>
        <begin position="219"/>
        <end position="246"/>
    </location>
</feature>
<feature type="binding site" evidence="4">
    <location>
        <begin position="154"/>
        <end position="158"/>
    </location>
    <ligand>
        <name>ATP</name>
        <dbReference type="ChEBI" id="CHEBI:30616"/>
    </ligand>
</feature>
<evidence type="ECO:0000256" key="2">
    <source>
        <dbReference type="PIRSR" id="PIRSR000705-1"/>
    </source>
</evidence>
<reference evidence="8 10" key="1">
    <citation type="submission" date="2018-09" db="EMBL/GenBank/DDBJ databases">
        <title>Murine metabolic-syndrome-specific gut microbial biobank.</title>
        <authorList>
            <person name="Liu C."/>
        </authorList>
    </citation>
    <scope>NUCLEOTIDE SEQUENCE [LARGE SCALE GENOMIC DNA]</scope>
    <source>
        <strain evidence="8 10">C-30</strain>
    </source>
</reference>
<protein>
    <submittedName>
        <fullName evidence="9">Deoxynucleoside kinase</fullName>
    </submittedName>
</protein>
<dbReference type="OrthoDB" id="9776634at2"/>
<evidence type="ECO:0000313" key="9">
    <source>
        <dbReference type="EMBL" id="TGY53328.1"/>
    </source>
</evidence>
<dbReference type="GO" id="GO:0019136">
    <property type="term" value="F:deoxynucleoside kinase activity"/>
    <property type="evidence" value="ECO:0007669"/>
    <property type="project" value="InterPro"/>
</dbReference>
<feature type="binding site" evidence="3">
    <location>
        <position position="30"/>
    </location>
    <ligand>
        <name>substrate</name>
    </ligand>
</feature>
<feature type="active site" description="Proton acceptor" evidence="2">
    <location>
        <position position="91"/>
    </location>
</feature>
<dbReference type="AlphaFoldDB" id="A0A4S2ECF7"/>
<feature type="binding site" evidence="3">
    <location>
        <position position="163"/>
    </location>
    <ligand>
        <name>substrate</name>
    </ligand>
</feature>
<dbReference type="InterPro" id="IPR031314">
    <property type="entry name" value="DNK_dom"/>
</dbReference>
<dbReference type="InterPro" id="IPR050566">
    <property type="entry name" value="Deoxyribonucleoside_kinase"/>
</dbReference>
<feature type="binding site" evidence="4">
    <location>
        <begin position="6"/>
        <end position="14"/>
    </location>
    <ligand>
        <name>ATP</name>
        <dbReference type="ChEBI" id="CHEBI:30616"/>
    </ligand>
</feature>
<dbReference type="EMBL" id="CP040852">
    <property type="protein sequence ID" value="QIA89308.1"/>
    <property type="molecule type" value="Genomic_DNA"/>
</dbReference>
<keyword evidence="5" id="KW-0175">Coiled coil</keyword>
<keyword evidence="9" id="KW-0808">Transferase</keyword>
<dbReference type="Proteomes" id="UP000289316">
    <property type="component" value="Unassembled WGS sequence"/>
</dbReference>
<gene>
    <name evidence="8" type="ORF">D6C19_09950</name>
    <name evidence="9" type="ORF">E5340_09650</name>
    <name evidence="7" type="ORF">FEE40_03460</name>
</gene>
<dbReference type="SUPFAM" id="SSF52540">
    <property type="entry name" value="P-loop containing nucleoside triphosphate hydrolases"/>
    <property type="match status" value="1"/>
</dbReference>
<feature type="domain" description="Deoxynucleoside kinase" evidence="6">
    <location>
        <begin position="2"/>
        <end position="220"/>
    </location>
</feature>
<dbReference type="RefSeq" id="WP_129303351.1">
    <property type="nucleotide sequence ID" value="NZ_CP040852.1"/>
</dbReference>
<evidence type="ECO:0000256" key="3">
    <source>
        <dbReference type="PIRSR" id="PIRSR000705-2"/>
    </source>
</evidence>
<feature type="binding site" evidence="3">
    <location>
        <position position="42"/>
    </location>
    <ligand>
        <name>substrate</name>
    </ligand>
</feature>
<dbReference type="GO" id="GO:0005524">
    <property type="term" value="F:ATP binding"/>
    <property type="evidence" value="ECO:0007669"/>
    <property type="project" value="UniProtKB-KW"/>
</dbReference>
<evidence type="ECO:0000313" key="12">
    <source>
        <dbReference type="Proteomes" id="UP000463931"/>
    </source>
</evidence>
<evidence type="ECO:0000313" key="11">
    <source>
        <dbReference type="Proteomes" id="UP000306855"/>
    </source>
</evidence>
<dbReference type="CDD" id="cd01673">
    <property type="entry name" value="dNK"/>
    <property type="match status" value="1"/>
</dbReference>
<dbReference type="EMBL" id="QZFR01000094">
    <property type="protein sequence ID" value="RXV66664.1"/>
    <property type="molecule type" value="Genomic_DNA"/>
</dbReference>
<feature type="binding site" evidence="3">
    <location>
        <position position="68"/>
    </location>
    <ligand>
        <name>substrate</name>
    </ligand>
</feature>
<accession>A0A4S2ECF7</accession>
<evidence type="ECO:0000313" key="10">
    <source>
        <dbReference type="Proteomes" id="UP000289316"/>
    </source>
</evidence>
<evidence type="ECO:0000256" key="5">
    <source>
        <dbReference type="SAM" id="Coils"/>
    </source>
</evidence>
<dbReference type="PIRSF" id="PIRSF000705">
    <property type="entry name" value="DNK"/>
    <property type="match status" value="1"/>
</dbReference>
<sequence length="248" mass="28742">MITLSGIIGSGKSSLTEILAQELGTKAYYEPVKDNPVLPIFYKGNEIAAKKRAAGDKEATNPYAYLLQTFFLNRRFAMIKAAMQEDNNILDRSIYEDEIFMKMNTEMGNATEVEYDIYKSLLSNMMEELPFASHKKSPDLMITIKVSYDTMLKRIEKRGRDYELVERDPSLVEYYQRLLRHYDVWMEEYDSSPLLIIDGDKYDFVGSVADRIAVLEQIEEKLYELNKISKEQLADLKKQHLELLNEVG</sequence>
<feature type="binding site" evidence="3">
    <location>
        <position position="92"/>
    </location>
    <ligand>
        <name>substrate</name>
    </ligand>
</feature>
<dbReference type="GO" id="GO:0005737">
    <property type="term" value="C:cytoplasm"/>
    <property type="evidence" value="ECO:0007669"/>
    <property type="project" value="TreeGrafter"/>
</dbReference>
<feature type="binding site" evidence="3">
    <location>
        <position position="97"/>
    </location>
    <ligand>
        <name>substrate</name>
    </ligand>
</feature>
<evidence type="ECO:0000256" key="1">
    <source>
        <dbReference type="ARBA" id="ARBA00007420"/>
    </source>
</evidence>
<comment type="similarity">
    <text evidence="1">Belongs to the DCK/DGK family.</text>
</comment>
<evidence type="ECO:0000313" key="8">
    <source>
        <dbReference type="EMBL" id="RXV66664.1"/>
    </source>
</evidence>